<protein>
    <recommendedName>
        <fullName evidence="3">Molybdopterin synthase sulfur carrier subunit</fullName>
    </recommendedName>
</protein>
<dbReference type="Proteomes" id="UP000316649">
    <property type="component" value="Unassembled WGS sequence"/>
</dbReference>
<dbReference type="GO" id="GO:1990133">
    <property type="term" value="C:molybdopterin adenylyltransferase complex"/>
    <property type="evidence" value="ECO:0007669"/>
    <property type="project" value="TreeGrafter"/>
</dbReference>
<dbReference type="PANTHER" id="PTHR33359">
    <property type="entry name" value="MOLYBDOPTERIN SYNTHASE SULFUR CARRIER SUBUNIT"/>
    <property type="match status" value="1"/>
</dbReference>
<dbReference type="EMBL" id="VMNH01000005">
    <property type="protein sequence ID" value="TVO76636.1"/>
    <property type="molecule type" value="Genomic_DNA"/>
</dbReference>
<comment type="similarity">
    <text evidence="2">Belongs to the MoaD family.</text>
</comment>
<proteinExistence type="inferred from homology"/>
<keyword evidence="5" id="KW-1185">Reference proteome</keyword>
<organism evidence="4 5">
    <name type="scientific">Sedimenticola selenatireducens</name>
    <dbReference type="NCBI Taxonomy" id="191960"/>
    <lineage>
        <taxon>Bacteria</taxon>
        <taxon>Pseudomonadati</taxon>
        <taxon>Pseudomonadota</taxon>
        <taxon>Gammaproteobacteria</taxon>
        <taxon>Chromatiales</taxon>
        <taxon>Sedimenticolaceae</taxon>
        <taxon>Sedimenticola</taxon>
    </lineage>
</organism>
<dbReference type="AlphaFoldDB" id="A0A558DSX4"/>
<evidence type="ECO:0000256" key="3">
    <source>
        <dbReference type="ARBA" id="ARBA00024247"/>
    </source>
</evidence>
<dbReference type="SUPFAM" id="SSF54285">
    <property type="entry name" value="MoaD/ThiS"/>
    <property type="match status" value="1"/>
</dbReference>
<dbReference type="NCBIfam" id="TIGR01682">
    <property type="entry name" value="moaD"/>
    <property type="match status" value="1"/>
</dbReference>
<dbReference type="Pfam" id="PF02597">
    <property type="entry name" value="ThiS"/>
    <property type="match status" value="1"/>
</dbReference>
<dbReference type="InterPro" id="IPR003749">
    <property type="entry name" value="ThiS/MoaD-like"/>
</dbReference>
<comment type="caution">
    <text evidence="4">The sequence shown here is derived from an EMBL/GenBank/DDBJ whole genome shotgun (WGS) entry which is preliminary data.</text>
</comment>
<dbReference type="UniPathway" id="UPA00344"/>
<keyword evidence="1" id="KW-0547">Nucleotide-binding</keyword>
<dbReference type="PANTHER" id="PTHR33359:SF1">
    <property type="entry name" value="MOLYBDOPTERIN SYNTHASE SULFUR CARRIER SUBUNIT"/>
    <property type="match status" value="1"/>
</dbReference>
<reference evidence="4 5" key="1">
    <citation type="submission" date="2019-07" db="EMBL/GenBank/DDBJ databases">
        <title>The pathways for chlorine oxyanion respiration interact through the shared metabolite chlorate.</title>
        <authorList>
            <person name="Barnum T.P."/>
            <person name="Cheng Y."/>
            <person name="Hill K.A."/>
            <person name="Lucas L.N."/>
            <person name="Carlson H.K."/>
            <person name="Coates J.D."/>
        </authorList>
    </citation>
    <scope>NUCLEOTIDE SEQUENCE [LARGE SCALE GENOMIC DNA]</scope>
    <source>
        <strain evidence="4 5">BK-1</strain>
    </source>
</reference>
<evidence type="ECO:0000313" key="4">
    <source>
        <dbReference type="EMBL" id="TVO76636.1"/>
    </source>
</evidence>
<dbReference type="CDD" id="cd00754">
    <property type="entry name" value="Ubl_MoaD"/>
    <property type="match status" value="1"/>
</dbReference>
<evidence type="ECO:0000313" key="5">
    <source>
        <dbReference type="Proteomes" id="UP000316649"/>
    </source>
</evidence>
<sequence length="84" mass="9003">MINVLFFARLREELKTASETLDYAPEIATVGAVVALLRLRGGVWQDVFGDGQTVLAAVNQEMCDMDAPVSDGDEVAFFPPVTGG</sequence>
<dbReference type="OrthoDB" id="9801945at2"/>
<dbReference type="RefSeq" id="WP_144357766.1">
    <property type="nucleotide sequence ID" value="NZ_VMNH01000005.1"/>
</dbReference>
<dbReference type="GO" id="GO:0006777">
    <property type="term" value="P:Mo-molybdopterin cofactor biosynthetic process"/>
    <property type="evidence" value="ECO:0007669"/>
    <property type="project" value="InterPro"/>
</dbReference>
<dbReference type="InterPro" id="IPR012675">
    <property type="entry name" value="Beta-grasp_dom_sf"/>
</dbReference>
<dbReference type="InterPro" id="IPR016155">
    <property type="entry name" value="Mopterin_synth/thiamin_S_b"/>
</dbReference>
<evidence type="ECO:0000256" key="1">
    <source>
        <dbReference type="ARBA" id="ARBA00022741"/>
    </source>
</evidence>
<dbReference type="GO" id="GO:0000166">
    <property type="term" value="F:nucleotide binding"/>
    <property type="evidence" value="ECO:0007669"/>
    <property type="project" value="UniProtKB-KW"/>
</dbReference>
<accession>A0A558DSX4</accession>
<name>A0A558DSX4_9GAMM</name>
<evidence type="ECO:0000256" key="2">
    <source>
        <dbReference type="ARBA" id="ARBA00024200"/>
    </source>
</evidence>
<gene>
    <name evidence="4" type="primary">moaD</name>
    <name evidence="4" type="ORF">FHP88_04200</name>
</gene>
<dbReference type="Gene3D" id="3.10.20.30">
    <property type="match status" value="1"/>
</dbReference>
<dbReference type="InterPro" id="IPR044672">
    <property type="entry name" value="MOCS2A"/>
</dbReference>